<dbReference type="InterPro" id="IPR027417">
    <property type="entry name" value="P-loop_NTPase"/>
</dbReference>
<reference evidence="1" key="1">
    <citation type="submission" date="2023-03" db="EMBL/GenBank/DDBJ databases">
        <title>Massive genome expansion in bonnet fungi (Mycena s.s.) driven by repeated elements and novel gene families across ecological guilds.</title>
        <authorList>
            <consortium name="Lawrence Berkeley National Laboratory"/>
            <person name="Harder C.B."/>
            <person name="Miyauchi S."/>
            <person name="Viragh M."/>
            <person name="Kuo A."/>
            <person name="Thoen E."/>
            <person name="Andreopoulos B."/>
            <person name="Lu D."/>
            <person name="Skrede I."/>
            <person name="Drula E."/>
            <person name="Henrissat B."/>
            <person name="Morin E."/>
            <person name="Kohler A."/>
            <person name="Barry K."/>
            <person name="LaButti K."/>
            <person name="Morin E."/>
            <person name="Salamov A."/>
            <person name="Lipzen A."/>
            <person name="Mereny Z."/>
            <person name="Hegedus B."/>
            <person name="Baldrian P."/>
            <person name="Stursova M."/>
            <person name="Weitz H."/>
            <person name="Taylor A."/>
            <person name="Grigoriev I.V."/>
            <person name="Nagy L.G."/>
            <person name="Martin F."/>
            <person name="Kauserud H."/>
        </authorList>
    </citation>
    <scope>NUCLEOTIDE SEQUENCE</scope>
    <source>
        <strain evidence="1">CBHHK067</strain>
    </source>
</reference>
<dbReference type="Proteomes" id="UP001221757">
    <property type="component" value="Unassembled WGS sequence"/>
</dbReference>
<evidence type="ECO:0008006" key="3">
    <source>
        <dbReference type="Google" id="ProtNLM"/>
    </source>
</evidence>
<dbReference type="AlphaFoldDB" id="A0AAD7DIC0"/>
<comment type="caution">
    <text evidence="1">The sequence shown here is derived from an EMBL/GenBank/DDBJ whole genome shotgun (WGS) entry which is preliminary data.</text>
</comment>
<proteinExistence type="predicted"/>
<accession>A0AAD7DIC0</accession>
<evidence type="ECO:0000313" key="1">
    <source>
        <dbReference type="EMBL" id="KAJ7692047.1"/>
    </source>
</evidence>
<dbReference type="EMBL" id="JARKIE010000054">
    <property type="protein sequence ID" value="KAJ7692047.1"/>
    <property type="molecule type" value="Genomic_DNA"/>
</dbReference>
<organism evidence="1 2">
    <name type="scientific">Mycena rosella</name>
    <name type="common">Pink bonnet</name>
    <name type="synonym">Agaricus rosellus</name>
    <dbReference type="NCBI Taxonomy" id="1033263"/>
    <lineage>
        <taxon>Eukaryota</taxon>
        <taxon>Fungi</taxon>
        <taxon>Dikarya</taxon>
        <taxon>Basidiomycota</taxon>
        <taxon>Agaricomycotina</taxon>
        <taxon>Agaricomycetes</taxon>
        <taxon>Agaricomycetidae</taxon>
        <taxon>Agaricales</taxon>
        <taxon>Marasmiineae</taxon>
        <taxon>Mycenaceae</taxon>
        <taxon>Mycena</taxon>
    </lineage>
</organism>
<protein>
    <recommendedName>
        <fullName evidence="3">G domain-containing protein</fullName>
    </recommendedName>
</protein>
<gene>
    <name evidence="1" type="ORF">B0H17DRAFT_546112</name>
</gene>
<name>A0AAD7DIC0_MYCRO</name>
<keyword evidence="2" id="KW-1185">Reference proteome</keyword>
<sequence length="163" mass="18444">MSHDHRTGPMAKQRLLKHRVGQGCCNKMELESLSNPTRHKLKRKLTSLFLRPVLRLIPQEAAPPRKLPNIQFRVLIAGRANAGKTSILQRVCETTESPEIYRTKVVDGEETREKIDHLGPTSERGQHTISDELIFANHRVMYSTTPADSKVAVPMSYSVSKHL</sequence>
<evidence type="ECO:0000313" key="2">
    <source>
        <dbReference type="Proteomes" id="UP001221757"/>
    </source>
</evidence>
<dbReference type="SUPFAM" id="SSF52540">
    <property type="entry name" value="P-loop containing nucleoside triphosphate hydrolases"/>
    <property type="match status" value="1"/>
</dbReference>